<feature type="coiled-coil region" evidence="2">
    <location>
        <begin position="255"/>
        <end position="325"/>
    </location>
</feature>
<feature type="domain" description="C3H1-type" evidence="4">
    <location>
        <begin position="795"/>
        <end position="822"/>
    </location>
</feature>
<feature type="compositionally biased region" description="Low complexity" evidence="3">
    <location>
        <begin position="53"/>
        <end position="72"/>
    </location>
</feature>
<feature type="zinc finger region" description="C3H1-type" evidence="1">
    <location>
        <begin position="795"/>
        <end position="822"/>
    </location>
</feature>
<dbReference type="PROSITE" id="PS50103">
    <property type="entry name" value="ZF_C3H1"/>
    <property type="match status" value="2"/>
</dbReference>
<reference evidence="5" key="1">
    <citation type="submission" date="2023-10" db="EMBL/GenBank/DDBJ databases">
        <authorList>
            <person name="Chen Y."/>
            <person name="Shah S."/>
            <person name="Dougan E. K."/>
            <person name="Thang M."/>
            <person name="Chan C."/>
        </authorList>
    </citation>
    <scope>NUCLEOTIDE SEQUENCE [LARGE SCALE GENOMIC DNA]</scope>
</reference>
<feature type="compositionally biased region" description="Basic and acidic residues" evidence="3">
    <location>
        <begin position="1814"/>
        <end position="1826"/>
    </location>
</feature>
<feature type="compositionally biased region" description="Low complexity" evidence="3">
    <location>
        <begin position="569"/>
        <end position="582"/>
    </location>
</feature>
<keyword evidence="1" id="KW-0863">Zinc-finger</keyword>
<dbReference type="CDD" id="cd09272">
    <property type="entry name" value="RNase_HI_RT_Ty1"/>
    <property type="match status" value="1"/>
</dbReference>
<dbReference type="Proteomes" id="UP001189429">
    <property type="component" value="Unassembled WGS sequence"/>
</dbReference>
<dbReference type="InterPro" id="IPR000571">
    <property type="entry name" value="Znf_CCCH"/>
</dbReference>
<feature type="compositionally biased region" description="Low complexity" evidence="3">
    <location>
        <begin position="462"/>
        <end position="471"/>
    </location>
</feature>
<feature type="region of interest" description="Disordered" evidence="3">
    <location>
        <begin position="30"/>
        <end position="72"/>
    </location>
</feature>
<dbReference type="EMBL" id="CAUYUJ010004662">
    <property type="protein sequence ID" value="CAK0810451.1"/>
    <property type="molecule type" value="Genomic_DNA"/>
</dbReference>
<keyword evidence="1" id="KW-0862">Zinc</keyword>
<dbReference type="Pfam" id="PF00642">
    <property type="entry name" value="zf-CCCH"/>
    <property type="match status" value="1"/>
</dbReference>
<feature type="compositionally biased region" description="Low complexity" evidence="3">
    <location>
        <begin position="533"/>
        <end position="558"/>
    </location>
</feature>
<feature type="region of interest" description="Disordered" evidence="3">
    <location>
        <begin position="406"/>
        <end position="432"/>
    </location>
</feature>
<evidence type="ECO:0000313" key="5">
    <source>
        <dbReference type="EMBL" id="CAK0810451.1"/>
    </source>
</evidence>
<dbReference type="PANTHER" id="PTHR11439:SF483">
    <property type="entry name" value="PEPTIDE SYNTHASE GLIP-LIKE, PUTATIVE (AFU_ORTHOLOGUE AFUA_3G12920)-RELATED"/>
    <property type="match status" value="1"/>
</dbReference>
<proteinExistence type="predicted"/>
<feature type="region of interest" description="Disordered" evidence="3">
    <location>
        <begin position="1566"/>
        <end position="1590"/>
    </location>
</feature>
<feature type="compositionally biased region" description="Low complexity" evidence="3">
    <location>
        <begin position="1448"/>
        <end position="1457"/>
    </location>
</feature>
<accession>A0ABN9QX62</accession>
<feature type="compositionally biased region" description="Basic residues" evidence="3">
    <location>
        <begin position="583"/>
        <end position="592"/>
    </location>
</feature>
<keyword evidence="1" id="KW-0479">Metal-binding</keyword>
<dbReference type="SMART" id="SM00356">
    <property type="entry name" value="ZnF_C3H1"/>
    <property type="match status" value="2"/>
</dbReference>
<feature type="region of interest" description="Disordered" evidence="3">
    <location>
        <begin position="1806"/>
        <end position="1826"/>
    </location>
</feature>
<evidence type="ECO:0000256" key="3">
    <source>
        <dbReference type="SAM" id="MobiDB-lite"/>
    </source>
</evidence>
<feature type="region of interest" description="Disordered" evidence="3">
    <location>
        <begin position="1443"/>
        <end position="1478"/>
    </location>
</feature>
<evidence type="ECO:0000313" key="6">
    <source>
        <dbReference type="Proteomes" id="UP001189429"/>
    </source>
</evidence>
<keyword evidence="2" id="KW-0175">Coiled coil</keyword>
<evidence type="ECO:0000256" key="1">
    <source>
        <dbReference type="PROSITE-ProRule" id="PRU00723"/>
    </source>
</evidence>
<protein>
    <recommendedName>
        <fullName evidence="4">C3H1-type domain-containing protein</fullName>
    </recommendedName>
</protein>
<name>A0ABN9QX62_9DINO</name>
<feature type="compositionally biased region" description="Pro residues" evidence="3">
    <location>
        <begin position="472"/>
        <end position="482"/>
    </location>
</feature>
<feature type="domain" description="C3H1-type" evidence="4">
    <location>
        <begin position="871"/>
        <end position="898"/>
    </location>
</feature>
<comment type="caution">
    <text evidence="5">The sequence shown here is derived from an EMBL/GenBank/DDBJ whole genome shotgun (WGS) entry which is preliminary data.</text>
</comment>
<feature type="zinc finger region" description="C3H1-type" evidence="1">
    <location>
        <begin position="871"/>
        <end position="898"/>
    </location>
</feature>
<feature type="compositionally biased region" description="Gly residues" evidence="3">
    <location>
        <begin position="559"/>
        <end position="568"/>
    </location>
</feature>
<keyword evidence="6" id="KW-1185">Reference proteome</keyword>
<feature type="region of interest" description="Disordered" evidence="3">
    <location>
        <begin position="462"/>
        <end position="607"/>
    </location>
</feature>
<dbReference type="PANTHER" id="PTHR11439">
    <property type="entry name" value="GAG-POL-RELATED RETROTRANSPOSON"/>
    <property type="match status" value="1"/>
</dbReference>
<evidence type="ECO:0000256" key="2">
    <source>
        <dbReference type="SAM" id="Coils"/>
    </source>
</evidence>
<feature type="compositionally biased region" description="Low complexity" evidence="3">
    <location>
        <begin position="1575"/>
        <end position="1590"/>
    </location>
</feature>
<gene>
    <name evidence="5" type="ORF">PCOR1329_LOCUS15414</name>
</gene>
<dbReference type="InterPro" id="IPR013103">
    <property type="entry name" value="RVT_2"/>
</dbReference>
<dbReference type="Pfam" id="PF07727">
    <property type="entry name" value="RVT_2"/>
    <property type="match status" value="1"/>
</dbReference>
<evidence type="ECO:0000259" key="4">
    <source>
        <dbReference type="PROSITE" id="PS50103"/>
    </source>
</evidence>
<organism evidence="5 6">
    <name type="scientific">Prorocentrum cordatum</name>
    <dbReference type="NCBI Taxonomy" id="2364126"/>
    <lineage>
        <taxon>Eukaryota</taxon>
        <taxon>Sar</taxon>
        <taxon>Alveolata</taxon>
        <taxon>Dinophyceae</taxon>
        <taxon>Prorocentrales</taxon>
        <taxon>Prorocentraceae</taxon>
        <taxon>Prorocentrum</taxon>
    </lineage>
</organism>
<sequence>MIPLADAADEDLGLVLPAVFAEAAAFMSPPRPRPAHRPVLPFRGRGVEGRSGRGASSQAAPTPSAAVPVADASRADRSRTLLYAGADDEEPSAVGLDLTGELSRIIDQHAALETRTAILESEFQAKETALTERLEVALLEPTEALSAQAHADLRSERGLMQRRLDEATAAAQHECHERLAVSSRELRAAEQQMAATDRQQLAGILAAESAAYAAADQRRREECDAIHAQALRNLEAQRVELSAVVSTASSRLAAAGELEAAASRAEQQSQAQAAEAQQRAAAAAQLESSTQQAFVGFEGRTRLQLRQYEAQIANLEAQQEQTKLRADRAAGLEAQVTVLHSGLTVSEQRVHALRDRAQQWANDLAATAEAQRGEQLEVQTALQQRVDILEQEVENWKHIASVAEERRVQPPQHDPVLSQPLPPPLQPQPDRLTGRFVSADGVLAQPQHFHMATPSRPLAAPQLGAAAASEPAPAPHAQPRPGPNRGVLPGHGAGVTMRAHIAAAGAPGGGGPPDRLGAGGSVRSEPVQRLPTQLQQRPSAAQAPAAQPDLPPELQGPRRPGGGDGAGGDDSPPSTPGASGARRSQRSKKSKRSPSSSSISTEDDIRRRKGAVKSLTLDPLPSAVGFREWVQDTHVKVNAASKRSKRRTMRWMQRIETVNDISELEALAEKQKRWDDLDSALAEAVLAIANSNLKCELLIYREERSRMGLPLSGRCALCMVYYRCTIERGHAMSVDLTNLVGLRFGGDLEGFLNAWDYALMALAKVPDEDMLCSLLECQLWKCEGLAKAQATPQVRSGEICQMFARDGSCRFGATCKFEHVGAASAPDAAAAKAKAKAKAEAAAKAKAKAEAQAKTKAAAAATSPAAAAAKPDDRPACRFWPKGECANGENCAFKHVGPGKAKVPGAVCRAAPAIGGPSDDLDEFALDSGTGNDLVPVGTQGARRQRDDLCFLSTANGVIAPETTVTVGLEALNEDAEAIELPDTIPALSLGRRCAQHGYRFVWEPFADKPEFYAPEGSQVDVRVENFAPMVTGSRPSQPAGRLERVLEGDPTEHDAEIDWDGIPLKCGVCEDDVVIDASIHNDPQSILHLATHLPKCPPGVCAGCDFGKTAKSRSSRRPAPAVELHAPDASVESFGALVHMDHIEMERGSEARKASPYSLHILDESTEFFSPYPARRRDTDTVLNNVGSFDSVPPSERWWPLAERHWAANYNGSVKNTAGLTRWQRRFGEPAPFVIYPFGALVLFRPPAGSELPKLEGDPCSSSKWKNRLVPALLVGVAAGPAEQWAKSYLIVPLAAILADSRASRVSVRTVADVVFPSKVTFPLAQRLAFNGAFRDLSLPAPHTNDDAEGGYELIADEPCEEDVLAYDGMLKENSPQFSSTRASMLDVALAIDPDSQEGLDVVGQAGDGDAGADDPRSGHVAVEPDVAEAARLGVDADPVAQREIKPGPGRSPPSGWRRDDFGADGQIRRSAWVPPWSTRPPTLEPEVWLSLTMKHRQAERDKWKAADPAGFAAQEKRREDYQNLKAKGKVVTAVPSMPRLACSAFSGTPHEVYYEPLRHPWHRGSAAAGGQHARASSSDARVASGRAAGPAAPAAPAGLVIQAPTVPEIIAAAMPAIMSGKYNQMLVELCCSPESCLSAFVPARTMIRTAVPMAVTRALITNVAKVCTYARDKGQDVTWEWPTNSDLWSNDRVHQLINTVGGKFVKVSASAVGQQHQHARRVVYTQKEWTLCSTDDSVTMIFENYSVDEAADSKEFVRCRGKFAKQTAQYTEQFARLFWSARRAGILPAAPGVPRSRAFFKSTSAIDDSDDDPHHEHREHDAGPPRHPLWCALVTRVVKPKSSEADCDGARKALEKELHGMRSKQVWDTSDVHSLRDLLNDESLSDAMLGRVFAILGIKGEELGKYAQQCKARVVFQGSTIRTKSGVSAADLFEEVANAPASFAAARAALAAAALAGREVSLRDAEAAYLQALIDTPFRIPAYVELPREWWPDSWFLDDAARQRLKYVRPRCRLKKALYGHPEAGAPWEAKLNSILKQHGWEPAGLDHPGVHVHPDGGLFVVYVDDMLRIAPPSIAGPFWRALDTAIVFKEREQEIERYLGARYTMDPVSPACPSAARRLHTDMDDYVANAFARFASEYGGELRKVTSPFLSPEQWAEDGVRPGVFAGSCASHVATLLFLSRVARPDIAVAVQRLCSVVSRWSTTHDAALVRLYAYLKAAGPMALAAEMAPDDIFDLELLMWSDADWAGDSEHTKSTGGVLVELHSPTSGRRWPLSWAVRKQTSTAGSTAEAETVALSHNNKHEGIPTQMLLERMLGIDIPLVALVDNTQAISAVTKGYSKKLKFLERTRKVSIGFLHELVVERGAMILKRAPTATHRGDGFTKAMSPARFMEARDLMGMIRTRP</sequence>
<feature type="coiled-coil region" evidence="2">
    <location>
        <begin position="379"/>
        <end position="406"/>
    </location>
</feature>
<dbReference type="Gene3D" id="3.30.1370.210">
    <property type="match status" value="1"/>
</dbReference>
<feature type="compositionally biased region" description="Gly residues" evidence="3">
    <location>
        <begin position="506"/>
        <end position="520"/>
    </location>
</feature>